<dbReference type="GeneID" id="36628326"/>
<evidence type="ECO:0000313" key="2">
    <source>
        <dbReference type="EMBL" id="PTB50329.1"/>
    </source>
</evidence>
<protein>
    <submittedName>
        <fullName evidence="2">Uncharacterized protein</fullName>
    </submittedName>
</protein>
<keyword evidence="3" id="KW-1185">Reference proteome</keyword>
<evidence type="ECO:0000313" key="3">
    <source>
        <dbReference type="Proteomes" id="UP000241690"/>
    </source>
</evidence>
<name>A0A2T3ZZV0_TRIHA</name>
<feature type="transmembrane region" description="Helical" evidence="1">
    <location>
        <begin position="103"/>
        <end position="125"/>
    </location>
</feature>
<sequence length="129" mass="14197">MKKQGETKHLLYRYVSAHIPPPPKAGRKANPRPNAWFPLQIASCRCSAFSSCRRPIFLVSLTHAGPIKALRSSSCSPFVVPYSDHNQTFLKNDSDQKGSPRQLSFLVTAAPLLSIQSALVITLHIKGSN</sequence>
<keyword evidence="1" id="KW-1133">Transmembrane helix</keyword>
<accession>A0A2T3ZZV0</accession>
<dbReference type="AlphaFoldDB" id="A0A2T3ZZV0"/>
<reference evidence="2 3" key="1">
    <citation type="submission" date="2016-07" db="EMBL/GenBank/DDBJ databases">
        <title>Multiple horizontal gene transfer events from other fungi enriched the ability of initially mycotrophic Trichoderma (Ascomycota) to feed on dead plant biomass.</title>
        <authorList>
            <consortium name="DOE Joint Genome Institute"/>
            <person name="Aerts A."/>
            <person name="Atanasova L."/>
            <person name="Chenthamara K."/>
            <person name="Zhang J."/>
            <person name="Grujic M."/>
            <person name="Henrissat B."/>
            <person name="Kuo A."/>
            <person name="Salamov A."/>
            <person name="Lipzen A."/>
            <person name="Labutti K."/>
            <person name="Barry K."/>
            <person name="Miao Y."/>
            <person name="Rahimi M.J."/>
            <person name="Shen Q."/>
            <person name="Grigoriev I.V."/>
            <person name="Kubicek C.P."/>
            <person name="Druzhinina I.S."/>
        </authorList>
    </citation>
    <scope>NUCLEOTIDE SEQUENCE [LARGE SCALE GENOMIC DNA]</scope>
    <source>
        <strain evidence="2 3">CBS 226.95</strain>
    </source>
</reference>
<dbReference type="Proteomes" id="UP000241690">
    <property type="component" value="Unassembled WGS sequence"/>
</dbReference>
<dbReference type="RefSeq" id="XP_024770006.1">
    <property type="nucleotide sequence ID" value="XM_024919757.1"/>
</dbReference>
<evidence type="ECO:0000256" key="1">
    <source>
        <dbReference type="SAM" id="Phobius"/>
    </source>
</evidence>
<keyword evidence="1" id="KW-0472">Membrane</keyword>
<proteinExistence type="predicted"/>
<organism evidence="2 3">
    <name type="scientific">Trichoderma harzianum CBS 226.95</name>
    <dbReference type="NCBI Taxonomy" id="983964"/>
    <lineage>
        <taxon>Eukaryota</taxon>
        <taxon>Fungi</taxon>
        <taxon>Dikarya</taxon>
        <taxon>Ascomycota</taxon>
        <taxon>Pezizomycotina</taxon>
        <taxon>Sordariomycetes</taxon>
        <taxon>Hypocreomycetidae</taxon>
        <taxon>Hypocreales</taxon>
        <taxon>Hypocreaceae</taxon>
        <taxon>Trichoderma</taxon>
    </lineage>
</organism>
<dbReference type="EMBL" id="KZ679688">
    <property type="protein sequence ID" value="PTB50329.1"/>
    <property type="molecule type" value="Genomic_DNA"/>
</dbReference>
<keyword evidence="1" id="KW-0812">Transmembrane</keyword>
<gene>
    <name evidence="2" type="ORF">M431DRAFT_511900</name>
</gene>